<protein>
    <recommendedName>
        <fullName evidence="4">2-amino-4-hydroxy-6-hydroxymethyldihydropteridine pyrophosphokinase</fullName>
        <ecNumber evidence="3">2.7.6.3</ecNumber>
    </recommendedName>
    <alternativeName>
        <fullName evidence="11">6-hydroxymethyl-7,8-dihydropterin pyrophosphokinase</fullName>
    </alternativeName>
    <alternativeName>
        <fullName evidence="12">7,8-dihydro-6-hydroxymethylpterin-pyrophosphokinase</fullName>
    </alternativeName>
</protein>
<evidence type="ECO:0000256" key="4">
    <source>
        <dbReference type="ARBA" id="ARBA00016218"/>
    </source>
</evidence>
<evidence type="ECO:0000256" key="12">
    <source>
        <dbReference type="ARBA" id="ARBA00033413"/>
    </source>
</evidence>
<dbReference type="InterPro" id="IPR035907">
    <property type="entry name" value="Hppk_sf"/>
</dbReference>
<evidence type="ECO:0000256" key="9">
    <source>
        <dbReference type="ARBA" id="ARBA00022909"/>
    </source>
</evidence>
<evidence type="ECO:0000256" key="6">
    <source>
        <dbReference type="ARBA" id="ARBA00022741"/>
    </source>
</evidence>
<dbReference type="GO" id="GO:0003848">
    <property type="term" value="F:2-amino-4-hydroxy-6-hydroxymethyldihydropteridine diphosphokinase activity"/>
    <property type="evidence" value="ECO:0007669"/>
    <property type="project" value="UniProtKB-EC"/>
</dbReference>
<dbReference type="Pfam" id="PF01288">
    <property type="entry name" value="HPPK"/>
    <property type="match status" value="1"/>
</dbReference>
<evidence type="ECO:0000259" key="13">
    <source>
        <dbReference type="PROSITE" id="PS00794"/>
    </source>
</evidence>
<evidence type="ECO:0000313" key="15">
    <source>
        <dbReference type="Proteomes" id="UP001269267"/>
    </source>
</evidence>
<comment type="similarity">
    <text evidence="2">Belongs to the HPPK family.</text>
</comment>
<accession>A0ABU1GC23</accession>
<dbReference type="Gene3D" id="3.30.70.560">
    <property type="entry name" value="7,8-Dihydro-6-hydroxymethylpterin-pyrophosphokinase HPPK"/>
    <property type="match status" value="1"/>
</dbReference>
<keyword evidence="9" id="KW-0289">Folate biosynthesis</keyword>
<dbReference type="PANTHER" id="PTHR43071">
    <property type="entry name" value="2-AMINO-4-HYDROXY-6-HYDROXYMETHYLDIHYDROPTERIDINE PYROPHOSPHOKINASE"/>
    <property type="match status" value="1"/>
</dbReference>
<comment type="function">
    <text evidence="10">Catalyzes the transfer of pyrophosphate from adenosine triphosphate (ATP) to 6-hydroxymethyl-7,8-dihydropterin, an enzymatic step in folate biosynthesis pathway.</text>
</comment>
<evidence type="ECO:0000256" key="1">
    <source>
        <dbReference type="ARBA" id="ARBA00005051"/>
    </source>
</evidence>
<sequence>MALCYIGLGSNLENPVNQLRQALQALARLPLSHLVSASSLYATPPVGPQDQPDFINAVAALETRLSPLALLDQLQALEQRHRRRRQRHWGPRTLDLDLLLYAQQPCTSPRLRVPHQHMHERAFVLVPLHELAPTLTLHHRPLSDWLTEVDSTLIRRLSDAEVTTTATI</sequence>
<keyword evidence="7" id="KW-0418">Kinase</keyword>
<feature type="domain" description="7,8-dihydro-6-hydroxymethylpterin-pyrophosphokinase" evidence="13">
    <location>
        <begin position="88"/>
        <end position="99"/>
    </location>
</feature>
<reference evidence="14 15" key="1">
    <citation type="submission" date="2023-04" db="EMBL/GenBank/DDBJ databases">
        <title>A long-awaited taxogenomic arrangement of the family Halomonadaceae.</title>
        <authorList>
            <person name="De La Haba R."/>
            <person name="Chuvochina M."/>
            <person name="Wittouck S."/>
            <person name="Arahal D.R."/>
            <person name="Sanchez-Porro C."/>
            <person name="Hugenholtz P."/>
            <person name="Ventosa A."/>
        </authorList>
    </citation>
    <scope>NUCLEOTIDE SEQUENCE [LARGE SCALE GENOMIC DNA]</scope>
    <source>
        <strain evidence="14 15">DSM 18042</strain>
    </source>
</reference>
<dbReference type="EC" id="2.7.6.3" evidence="3"/>
<dbReference type="NCBIfam" id="TIGR01498">
    <property type="entry name" value="folK"/>
    <property type="match status" value="1"/>
</dbReference>
<keyword evidence="6" id="KW-0547">Nucleotide-binding</keyword>
<evidence type="ECO:0000256" key="2">
    <source>
        <dbReference type="ARBA" id="ARBA00005810"/>
    </source>
</evidence>
<dbReference type="EMBL" id="JARWAI010000006">
    <property type="protein sequence ID" value="MDR5875041.1"/>
    <property type="molecule type" value="Genomic_DNA"/>
</dbReference>
<dbReference type="SUPFAM" id="SSF55083">
    <property type="entry name" value="6-hydroxymethyl-7,8-dihydropterin pyrophosphokinase, HPPK"/>
    <property type="match status" value="1"/>
</dbReference>
<evidence type="ECO:0000256" key="8">
    <source>
        <dbReference type="ARBA" id="ARBA00022840"/>
    </source>
</evidence>
<keyword evidence="15" id="KW-1185">Reference proteome</keyword>
<gene>
    <name evidence="14" type="primary">folK</name>
    <name evidence="14" type="ORF">QC815_08905</name>
</gene>
<dbReference type="RefSeq" id="WP_230447802.1">
    <property type="nucleotide sequence ID" value="NZ_JARWAI010000006.1"/>
</dbReference>
<evidence type="ECO:0000256" key="7">
    <source>
        <dbReference type="ARBA" id="ARBA00022777"/>
    </source>
</evidence>
<evidence type="ECO:0000256" key="5">
    <source>
        <dbReference type="ARBA" id="ARBA00022679"/>
    </source>
</evidence>
<evidence type="ECO:0000313" key="14">
    <source>
        <dbReference type="EMBL" id="MDR5875041.1"/>
    </source>
</evidence>
<organism evidence="14 15">
    <name type="scientific">Vreelandella gomseomensis</name>
    <dbReference type="NCBI Taxonomy" id="370766"/>
    <lineage>
        <taxon>Bacteria</taxon>
        <taxon>Pseudomonadati</taxon>
        <taxon>Pseudomonadota</taxon>
        <taxon>Gammaproteobacteria</taxon>
        <taxon>Oceanospirillales</taxon>
        <taxon>Halomonadaceae</taxon>
        <taxon>Vreelandella</taxon>
    </lineage>
</organism>
<evidence type="ECO:0000256" key="11">
    <source>
        <dbReference type="ARBA" id="ARBA00029766"/>
    </source>
</evidence>
<keyword evidence="5 14" id="KW-0808">Transferase</keyword>
<dbReference type="PANTHER" id="PTHR43071:SF1">
    <property type="entry name" value="2-AMINO-4-HYDROXY-6-HYDROXYMETHYLDIHYDROPTERIDINE PYROPHOSPHOKINASE"/>
    <property type="match status" value="1"/>
</dbReference>
<dbReference type="InterPro" id="IPR000550">
    <property type="entry name" value="Hppk"/>
</dbReference>
<comment type="caution">
    <text evidence="14">The sequence shown here is derived from an EMBL/GenBank/DDBJ whole genome shotgun (WGS) entry which is preliminary data.</text>
</comment>
<keyword evidence="8" id="KW-0067">ATP-binding</keyword>
<name>A0ABU1GC23_9GAMM</name>
<dbReference type="CDD" id="cd00483">
    <property type="entry name" value="HPPK"/>
    <property type="match status" value="1"/>
</dbReference>
<evidence type="ECO:0000256" key="10">
    <source>
        <dbReference type="ARBA" id="ARBA00029409"/>
    </source>
</evidence>
<evidence type="ECO:0000256" key="3">
    <source>
        <dbReference type="ARBA" id="ARBA00013253"/>
    </source>
</evidence>
<dbReference type="Proteomes" id="UP001269267">
    <property type="component" value="Unassembled WGS sequence"/>
</dbReference>
<proteinExistence type="inferred from homology"/>
<comment type="pathway">
    <text evidence="1">Cofactor biosynthesis; tetrahydrofolate biosynthesis; 2-amino-4-hydroxy-6-hydroxymethyl-7,8-dihydropteridine diphosphate from 7,8-dihydroneopterin triphosphate: step 4/4.</text>
</comment>
<dbReference type="PROSITE" id="PS00794">
    <property type="entry name" value="HPPK"/>
    <property type="match status" value="1"/>
</dbReference>